<keyword evidence="2" id="KW-1133">Transmembrane helix</keyword>
<evidence type="ECO:0000313" key="4">
    <source>
        <dbReference type="EMBL" id="KAF2236938.1"/>
    </source>
</evidence>
<keyword evidence="2" id="KW-0812">Transmembrane</keyword>
<accession>A0A6A6HGH9</accession>
<gene>
    <name evidence="4" type="ORF">EV356DRAFT_39382</name>
</gene>
<feature type="compositionally biased region" description="Polar residues" evidence="1">
    <location>
        <begin position="157"/>
        <end position="179"/>
    </location>
</feature>
<keyword evidence="5" id="KW-1185">Reference proteome</keyword>
<evidence type="ECO:0000313" key="5">
    <source>
        <dbReference type="Proteomes" id="UP000800092"/>
    </source>
</evidence>
<dbReference type="EMBL" id="ML991782">
    <property type="protein sequence ID" value="KAF2236938.1"/>
    <property type="molecule type" value="Genomic_DNA"/>
</dbReference>
<dbReference type="Proteomes" id="UP000800092">
    <property type="component" value="Unassembled WGS sequence"/>
</dbReference>
<feature type="transmembrane region" description="Helical" evidence="2">
    <location>
        <begin position="203"/>
        <end position="229"/>
    </location>
</feature>
<sequence>MRKMALAALLNSIVATTGQAVGSGLFLFPSGQAGDPQPGLTLNYNDILISSWISQLQGSVDLILYGSDVSGTGFAILMNTSVPAIGTHQISFTSIATTTRNWPVGAHLSLQAREEKDGFDSHSFNVTSRDVPPRTLMATAPSPSSVLLTPTSMIASASSGLPTDKSASPTGRGGKNSTHTGHRHHGFSTEDDRRSHHHRASGLSGGAIAGITIGVIAGGVAMLMPAICFHLRRRRSKRELAIKEAGAPPSLPPTVPPKVSSGSDLPHDLSVSSHGSNMRKPSNASSTTIVVGLAPSRRPTETSSSLARPSTPTIHELYASGQMINEMPATPVKIRSETSSKDIEKLRSSVQVYEIDSENAILEEEIYKRLKS</sequence>
<keyword evidence="2" id="KW-0472">Membrane</keyword>
<dbReference type="AlphaFoldDB" id="A0A6A6HGH9"/>
<evidence type="ECO:0008006" key="6">
    <source>
        <dbReference type="Google" id="ProtNLM"/>
    </source>
</evidence>
<evidence type="ECO:0000256" key="1">
    <source>
        <dbReference type="SAM" id="MobiDB-lite"/>
    </source>
</evidence>
<protein>
    <recommendedName>
        <fullName evidence="6">Mid2 domain-containing protein</fullName>
    </recommendedName>
</protein>
<feature type="signal peptide" evidence="3">
    <location>
        <begin position="1"/>
        <end position="20"/>
    </location>
</feature>
<evidence type="ECO:0000256" key="2">
    <source>
        <dbReference type="SAM" id="Phobius"/>
    </source>
</evidence>
<feature type="region of interest" description="Disordered" evidence="1">
    <location>
        <begin position="241"/>
        <end position="287"/>
    </location>
</feature>
<feature type="region of interest" description="Disordered" evidence="1">
    <location>
        <begin position="157"/>
        <end position="204"/>
    </location>
</feature>
<feature type="compositionally biased region" description="Polar residues" evidence="1">
    <location>
        <begin position="270"/>
        <end position="287"/>
    </location>
</feature>
<evidence type="ECO:0000256" key="3">
    <source>
        <dbReference type="SAM" id="SignalP"/>
    </source>
</evidence>
<keyword evidence="3" id="KW-0732">Signal</keyword>
<dbReference type="OrthoDB" id="10563257at2759"/>
<proteinExistence type="predicted"/>
<feature type="chain" id="PRO_5025437496" description="Mid2 domain-containing protein" evidence="3">
    <location>
        <begin position="21"/>
        <end position="372"/>
    </location>
</feature>
<name>A0A6A6HGH9_VIRVR</name>
<organism evidence="4 5">
    <name type="scientific">Viridothelium virens</name>
    <name type="common">Speckled blister lichen</name>
    <name type="synonym">Trypethelium virens</name>
    <dbReference type="NCBI Taxonomy" id="1048519"/>
    <lineage>
        <taxon>Eukaryota</taxon>
        <taxon>Fungi</taxon>
        <taxon>Dikarya</taxon>
        <taxon>Ascomycota</taxon>
        <taxon>Pezizomycotina</taxon>
        <taxon>Dothideomycetes</taxon>
        <taxon>Dothideomycetes incertae sedis</taxon>
        <taxon>Trypetheliales</taxon>
        <taxon>Trypetheliaceae</taxon>
        <taxon>Viridothelium</taxon>
    </lineage>
</organism>
<reference evidence="4" key="1">
    <citation type="journal article" date="2020" name="Stud. Mycol.">
        <title>101 Dothideomycetes genomes: a test case for predicting lifestyles and emergence of pathogens.</title>
        <authorList>
            <person name="Haridas S."/>
            <person name="Albert R."/>
            <person name="Binder M."/>
            <person name="Bloem J."/>
            <person name="Labutti K."/>
            <person name="Salamov A."/>
            <person name="Andreopoulos B."/>
            <person name="Baker S."/>
            <person name="Barry K."/>
            <person name="Bills G."/>
            <person name="Bluhm B."/>
            <person name="Cannon C."/>
            <person name="Castanera R."/>
            <person name="Culley D."/>
            <person name="Daum C."/>
            <person name="Ezra D."/>
            <person name="Gonzalez J."/>
            <person name="Henrissat B."/>
            <person name="Kuo A."/>
            <person name="Liang C."/>
            <person name="Lipzen A."/>
            <person name="Lutzoni F."/>
            <person name="Magnuson J."/>
            <person name="Mondo S."/>
            <person name="Nolan M."/>
            <person name="Ohm R."/>
            <person name="Pangilinan J."/>
            <person name="Park H.-J."/>
            <person name="Ramirez L."/>
            <person name="Alfaro M."/>
            <person name="Sun H."/>
            <person name="Tritt A."/>
            <person name="Yoshinaga Y."/>
            <person name="Zwiers L.-H."/>
            <person name="Turgeon B."/>
            <person name="Goodwin S."/>
            <person name="Spatafora J."/>
            <person name="Crous P."/>
            <person name="Grigoriev I."/>
        </authorList>
    </citation>
    <scope>NUCLEOTIDE SEQUENCE</scope>
    <source>
        <strain evidence="4">Tuck. ex Michener</strain>
    </source>
</reference>